<dbReference type="PANTHER" id="PTHR46353:SF9">
    <property type="entry name" value="ZINC FINGER PROTEIN GIS3"/>
    <property type="match status" value="1"/>
</dbReference>
<dbReference type="GO" id="GO:0000976">
    <property type="term" value="F:transcription cis-regulatory region binding"/>
    <property type="evidence" value="ECO:0007669"/>
    <property type="project" value="TreeGrafter"/>
</dbReference>
<feature type="compositionally biased region" description="Low complexity" evidence="2">
    <location>
        <begin position="62"/>
        <end position="76"/>
    </location>
</feature>
<dbReference type="FunFam" id="3.30.160.60:FF:002067">
    <property type="entry name" value="Zinc finger protein 6"/>
    <property type="match status" value="1"/>
</dbReference>
<keyword evidence="1" id="KW-0862">Zinc</keyword>
<evidence type="ECO:0000313" key="4">
    <source>
        <dbReference type="EMBL" id="KAG2595866.1"/>
    </source>
</evidence>
<dbReference type="Gene3D" id="3.30.160.60">
    <property type="entry name" value="Classic Zinc Finger"/>
    <property type="match status" value="1"/>
</dbReference>
<keyword evidence="5" id="KW-1185">Reference proteome</keyword>
<feature type="domain" description="C2H2-type" evidence="3">
    <location>
        <begin position="83"/>
        <end position="110"/>
    </location>
</feature>
<accession>A0A8T0SGY4</accession>
<dbReference type="GO" id="GO:0009740">
    <property type="term" value="P:gibberellic acid mediated signaling pathway"/>
    <property type="evidence" value="ECO:0007669"/>
    <property type="project" value="TreeGrafter"/>
</dbReference>
<protein>
    <recommendedName>
        <fullName evidence="3">C2H2-type domain-containing protein</fullName>
    </recommendedName>
</protein>
<dbReference type="PROSITE" id="PS50157">
    <property type="entry name" value="ZINC_FINGER_C2H2_2"/>
    <property type="match status" value="1"/>
</dbReference>
<evidence type="ECO:0000259" key="3">
    <source>
        <dbReference type="PROSITE" id="PS50157"/>
    </source>
</evidence>
<comment type="caution">
    <text evidence="4">The sequence shown here is derived from an EMBL/GenBank/DDBJ whole genome shotgun (WGS) entry which is preliminary data.</text>
</comment>
<keyword evidence="1" id="KW-0863">Zinc-finger</keyword>
<dbReference type="GO" id="GO:0009736">
    <property type="term" value="P:cytokinin-activated signaling pathway"/>
    <property type="evidence" value="ECO:0007669"/>
    <property type="project" value="TreeGrafter"/>
</dbReference>
<reference evidence="4" key="1">
    <citation type="submission" date="2020-05" db="EMBL/GenBank/DDBJ databases">
        <title>WGS assembly of Panicum virgatum.</title>
        <authorList>
            <person name="Lovell J.T."/>
            <person name="Jenkins J."/>
            <person name="Shu S."/>
            <person name="Juenger T.E."/>
            <person name="Schmutz J."/>
        </authorList>
    </citation>
    <scope>NUCLEOTIDE SEQUENCE</scope>
    <source>
        <strain evidence="4">AP13</strain>
    </source>
</reference>
<gene>
    <name evidence="4" type="ORF">PVAP13_5KG114500</name>
</gene>
<dbReference type="GO" id="GO:0010090">
    <property type="term" value="P:trichome morphogenesis"/>
    <property type="evidence" value="ECO:0007669"/>
    <property type="project" value="InterPro"/>
</dbReference>
<dbReference type="GO" id="GO:0008270">
    <property type="term" value="F:zinc ion binding"/>
    <property type="evidence" value="ECO:0007669"/>
    <property type="project" value="UniProtKB-KW"/>
</dbReference>
<evidence type="ECO:0000256" key="2">
    <source>
        <dbReference type="SAM" id="MobiDB-lite"/>
    </source>
</evidence>
<keyword evidence="1" id="KW-0479">Metal-binding</keyword>
<name>A0A8T0SGY4_PANVG</name>
<dbReference type="PROSITE" id="PS00028">
    <property type="entry name" value="ZINC_FINGER_C2H2_1"/>
    <property type="match status" value="1"/>
</dbReference>
<dbReference type="GO" id="GO:0005634">
    <property type="term" value="C:nucleus"/>
    <property type="evidence" value="ECO:0007669"/>
    <property type="project" value="TreeGrafter"/>
</dbReference>
<evidence type="ECO:0000256" key="1">
    <source>
        <dbReference type="PROSITE-ProRule" id="PRU00042"/>
    </source>
</evidence>
<sequence>MGSSSRYIHSAAAAAGMNMTSPRLKLFGFHVSEEEHELGPEAAEQEDAPACGNGSGGGGGSDSSSSSTTTTTTATAAGDGRRYECQYCCREFANSQALGGHQNAHKKERQQLKRAQLQAAAAAAGRVAGGAAALYPRANPMVSAFAPPPHLLGGGGGGGGDAAPTSWVYFSPRAVAVAGGPQGQQFHVSHGCVFPSRGAPAAAVTASPAVFSYTPAPSAAAASAPYVADDHGGRRVHASPVATLARYPGPGMVVVEPVVAGPEDALGLDLQLSLAPAGL</sequence>
<dbReference type="InterPro" id="IPR036236">
    <property type="entry name" value="Znf_C2H2_sf"/>
</dbReference>
<dbReference type="GO" id="GO:0003700">
    <property type="term" value="F:DNA-binding transcription factor activity"/>
    <property type="evidence" value="ECO:0007669"/>
    <property type="project" value="TreeGrafter"/>
</dbReference>
<dbReference type="EMBL" id="CM029045">
    <property type="protein sequence ID" value="KAG2595866.1"/>
    <property type="molecule type" value="Genomic_DNA"/>
</dbReference>
<dbReference type="SUPFAM" id="SSF57667">
    <property type="entry name" value="beta-beta-alpha zinc fingers"/>
    <property type="match status" value="1"/>
</dbReference>
<dbReference type="InterPro" id="IPR013087">
    <property type="entry name" value="Znf_C2H2_type"/>
</dbReference>
<organism evidence="4 5">
    <name type="scientific">Panicum virgatum</name>
    <name type="common">Blackwell switchgrass</name>
    <dbReference type="NCBI Taxonomy" id="38727"/>
    <lineage>
        <taxon>Eukaryota</taxon>
        <taxon>Viridiplantae</taxon>
        <taxon>Streptophyta</taxon>
        <taxon>Embryophyta</taxon>
        <taxon>Tracheophyta</taxon>
        <taxon>Spermatophyta</taxon>
        <taxon>Magnoliopsida</taxon>
        <taxon>Liliopsida</taxon>
        <taxon>Poales</taxon>
        <taxon>Poaceae</taxon>
        <taxon>PACMAD clade</taxon>
        <taxon>Panicoideae</taxon>
        <taxon>Panicodae</taxon>
        <taxon>Paniceae</taxon>
        <taxon>Panicinae</taxon>
        <taxon>Panicum</taxon>
        <taxon>Panicum sect. Hiantes</taxon>
    </lineage>
</organism>
<dbReference type="Proteomes" id="UP000823388">
    <property type="component" value="Chromosome 5K"/>
</dbReference>
<dbReference type="AlphaFoldDB" id="A0A8T0SGY4"/>
<dbReference type="InterPro" id="IPR044299">
    <property type="entry name" value="GIS3/ZFP5/ZFP6"/>
</dbReference>
<feature type="region of interest" description="Disordered" evidence="2">
    <location>
        <begin position="35"/>
        <end position="76"/>
    </location>
</feature>
<dbReference type="PANTHER" id="PTHR46353">
    <property type="entry name" value="ZINC FINGER PROTEIN 5"/>
    <property type="match status" value="1"/>
</dbReference>
<evidence type="ECO:0000313" key="5">
    <source>
        <dbReference type="Proteomes" id="UP000823388"/>
    </source>
</evidence>
<proteinExistence type="predicted"/>